<protein>
    <recommendedName>
        <fullName evidence="5">Transmembrane protein</fullName>
    </recommendedName>
</protein>
<keyword evidence="2" id="KW-0472">Membrane</keyword>
<evidence type="ECO:0000256" key="1">
    <source>
        <dbReference type="SAM" id="MobiDB-lite"/>
    </source>
</evidence>
<sequence>MNDTGGPNAPAPAPAPDAPSPATLPAPARIPCLEARVLRRAALWAGLLFLPATLLGVVLALSSEAGTACVMRGTCRQIPGWLYATTLAVAGGAWLRALTVPDGAPPTRGRWAALWTLIGAEVIFLCLVMGYFLP</sequence>
<evidence type="ECO:0008006" key="5">
    <source>
        <dbReference type="Google" id="ProtNLM"/>
    </source>
</evidence>
<keyword evidence="2" id="KW-1133">Transmembrane helix</keyword>
<dbReference type="EMBL" id="JAWJZF010000434">
    <property type="protein sequence ID" value="MDX2295156.1"/>
    <property type="molecule type" value="Genomic_DNA"/>
</dbReference>
<evidence type="ECO:0000256" key="2">
    <source>
        <dbReference type="SAM" id="Phobius"/>
    </source>
</evidence>
<keyword evidence="4" id="KW-1185">Reference proteome</keyword>
<keyword evidence="2" id="KW-0812">Transmembrane</keyword>
<reference evidence="3 4" key="1">
    <citation type="submission" date="2023-10" db="EMBL/GenBank/DDBJ databases">
        <authorList>
            <person name="Wang X.X."/>
        </authorList>
    </citation>
    <scope>NUCLEOTIDE SEQUENCE [LARGE SCALE GENOMIC DNA]</scope>
    <source>
        <strain evidence="3 4">NBRC 12816</strain>
    </source>
</reference>
<proteinExistence type="predicted"/>
<accession>A0ABU4KBS3</accession>
<dbReference type="RefSeq" id="WP_319011397.1">
    <property type="nucleotide sequence ID" value="NZ_JAWJZF010000434.1"/>
</dbReference>
<evidence type="ECO:0000313" key="3">
    <source>
        <dbReference type="EMBL" id="MDX2295156.1"/>
    </source>
</evidence>
<dbReference type="Proteomes" id="UP001278571">
    <property type="component" value="Unassembled WGS sequence"/>
</dbReference>
<feature type="transmembrane region" description="Helical" evidence="2">
    <location>
        <begin position="111"/>
        <end position="133"/>
    </location>
</feature>
<gene>
    <name evidence="3" type="ORF">R2363_23625</name>
</gene>
<feature type="region of interest" description="Disordered" evidence="1">
    <location>
        <begin position="1"/>
        <end position="21"/>
    </location>
</feature>
<name>A0ABU4KBS3_9ACTN</name>
<comment type="caution">
    <text evidence="3">The sequence shown here is derived from an EMBL/GenBank/DDBJ whole genome shotgun (WGS) entry which is preliminary data.</text>
</comment>
<feature type="compositionally biased region" description="Pro residues" evidence="1">
    <location>
        <begin position="9"/>
        <end position="21"/>
    </location>
</feature>
<feature type="transmembrane region" description="Helical" evidence="2">
    <location>
        <begin position="41"/>
        <end position="61"/>
    </location>
</feature>
<evidence type="ECO:0000313" key="4">
    <source>
        <dbReference type="Proteomes" id="UP001278571"/>
    </source>
</evidence>
<organism evidence="3 4">
    <name type="scientific">Streptomyces roseolus</name>
    <dbReference type="NCBI Taxonomy" id="67358"/>
    <lineage>
        <taxon>Bacteria</taxon>
        <taxon>Bacillati</taxon>
        <taxon>Actinomycetota</taxon>
        <taxon>Actinomycetes</taxon>
        <taxon>Kitasatosporales</taxon>
        <taxon>Streptomycetaceae</taxon>
        <taxon>Streptomyces</taxon>
    </lineage>
</organism>
<feature type="transmembrane region" description="Helical" evidence="2">
    <location>
        <begin position="81"/>
        <end position="99"/>
    </location>
</feature>